<dbReference type="InterPro" id="IPR001128">
    <property type="entry name" value="Cyt_P450"/>
</dbReference>
<name>A0A6A5RC65_9PLEO</name>
<feature type="binding site" description="axial binding residue" evidence="6">
    <location>
        <position position="432"/>
    </location>
    <ligand>
        <name>heme</name>
        <dbReference type="ChEBI" id="CHEBI:30413"/>
    </ligand>
    <ligandPart>
        <name>Fe</name>
        <dbReference type="ChEBI" id="CHEBI:18248"/>
    </ligandPart>
</feature>
<evidence type="ECO:0000256" key="4">
    <source>
        <dbReference type="ARBA" id="ARBA00023002"/>
    </source>
</evidence>
<dbReference type="AlphaFoldDB" id="A0A6A5RC65"/>
<sequence>MPSLYLVAAIGLALVGYIVKIVLTGQRSPLAKLPGTWHSTYTNLALRFHILSGRRIFYVDALHQKYGDVVRIAPNEVSVADIAGVSQIHKIGSGFLKADFYTKLTPTREPGIFAMQNPHDHAARRKLFARAFSNSSMKGTWESEIRRKTALAVSQIKNAASRPGKGADVMKWWTLMATDVITHLSFGESFGMLEQGKQTPYIDALQAALLGGVLRAEFPLVHSMLRYIPLKNVQKMVTADDVVYEYGALAIQNMRSSQGNNLNLFGQMVAACDDYEKAALTDSSVREEAGNLIVAGSDTTAVTLTYLVWAVLKDSALQARLEEEVAGLSDQLDMAELENAPLLNSVIEETLRLYGAAPGALPRIVPSQGMIVAGHQLPAGTEVSTQAYTLHRDPRIFQEPLRFDGNRFMDKTKLSAQQKAAYMPFGGGSRVCLGIHLAYMELRLATALFFKQCRGARLGGAMRDDMMEFDNRFLIAPKGHCCYVQLS</sequence>
<evidence type="ECO:0000256" key="1">
    <source>
        <dbReference type="ARBA" id="ARBA00001971"/>
    </source>
</evidence>
<dbReference type="Proteomes" id="UP000800082">
    <property type="component" value="Unassembled WGS sequence"/>
</dbReference>
<keyword evidence="3 6" id="KW-0479">Metal-binding</keyword>
<evidence type="ECO:0000313" key="8">
    <source>
        <dbReference type="EMBL" id="KAF1924664.1"/>
    </source>
</evidence>
<dbReference type="PRINTS" id="PR00463">
    <property type="entry name" value="EP450I"/>
</dbReference>
<evidence type="ECO:0000256" key="6">
    <source>
        <dbReference type="PIRSR" id="PIRSR602401-1"/>
    </source>
</evidence>
<keyword evidence="6 7" id="KW-0349">Heme</keyword>
<dbReference type="CDD" id="cd11059">
    <property type="entry name" value="CYP_fungal"/>
    <property type="match status" value="1"/>
</dbReference>
<keyword evidence="5 6" id="KW-0408">Iron</keyword>
<dbReference type="Pfam" id="PF00067">
    <property type="entry name" value="p450"/>
    <property type="match status" value="1"/>
</dbReference>
<keyword evidence="4 7" id="KW-0560">Oxidoreductase</keyword>
<dbReference type="GeneID" id="54355955"/>
<dbReference type="SUPFAM" id="SSF48264">
    <property type="entry name" value="Cytochrome P450"/>
    <property type="match status" value="1"/>
</dbReference>
<reference evidence="8" key="1">
    <citation type="journal article" date="2020" name="Stud. Mycol.">
        <title>101 Dothideomycetes genomes: a test case for predicting lifestyles and emergence of pathogens.</title>
        <authorList>
            <person name="Haridas S."/>
            <person name="Albert R."/>
            <person name="Binder M."/>
            <person name="Bloem J."/>
            <person name="Labutti K."/>
            <person name="Salamov A."/>
            <person name="Andreopoulos B."/>
            <person name="Baker S."/>
            <person name="Barry K."/>
            <person name="Bills G."/>
            <person name="Bluhm B."/>
            <person name="Cannon C."/>
            <person name="Castanera R."/>
            <person name="Culley D."/>
            <person name="Daum C."/>
            <person name="Ezra D."/>
            <person name="Gonzalez J."/>
            <person name="Henrissat B."/>
            <person name="Kuo A."/>
            <person name="Liang C."/>
            <person name="Lipzen A."/>
            <person name="Lutzoni F."/>
            <person name="Magnuson J."/>
            <person name="Mondo S."/>
            <person name="Nolan M."/>
            <person name="Ohm R."/>
            <person name="Pangilinan J."/>
            <person name="Park H.-J."/>
            <person name="Ramirez L."/>
            <person name="Alfaro M."/>
            <person name="Sun H."/>
            <person name="Tritt A."/>
            <person name="Yoshinaga Y."/>
            <person name="Zwiers L.-H."/>
            <person name="Turgeon B."/>
            <person name="Goodwin S."/>
            <person name="Spatafora J."/>
            <person name="Crous P."/>
            <person name="Grigoriev I."/>
        </authorList>
    </citation>
    <scope>NUCLEOTIDE SEQUENCE</scope>
    <source>
        <strain evidence="8">CBS 183.55</strain>
    </source>
</reference>
<dbReference type="RefSeq" id="XP_033444916.1">
    <property type="nucleotide sequence ID" value="XM_033598288.1"/>
</dbReference>
<dbReference type="GO" id="GO:0020037">
    <property type="term" value="F:heme binding"/>
    <property type="evidence" value="ECO:0007669"/>
    <property type="project" value="InterPro"/>
</dbReference>
<dbReference type="GO" id="GO:0004497">
    <property type="term" value="F:monooxygenase activity"/>
    <property type="evidence" value="ECO:0007669"/>
    <property type="project" value="UniProtKB-KW"/>
</dbReference>
<dbReference type="EMBL" id="ML978991">
    <property type="protein sequence ID" value="KAF1924664.1"/>
    <property type="molecule type" value="Genomic_DNA"/>
</dbReference>
<dbReference type="GO" id="GO:0016705">
    <property type="term" value="F:oxidoreductase activity, acting on paired donors, with incorporation or reduction of molecular oxygen"/>
    <property type="evidence" value="ECO:0007669"/>
    <property type="project" value="InterPro"/>
</dbReference>
<evidence type="ECO:0000313" key="9">
    <source>
        <dbReference type="Proteomes" id="UP000800082"/>
    </source>
</evidence>
<dbReference type="Gene3D" id="1.10.630.10">
    <property type="entry name" value="Cytochrome P450"/>
    <property type="match status" value="1"/>
</dbReference>
<protein>
    <submittedName>
        <fullName evidence="8">Cytochrome P450 3A17</fullName>
    </submittedName>
</protein>
<dbReference type="InterPro" id="IPR017972">
    <property type="entry name" value="Cyt_P450_CS"/>
</dbReference>
<gene>
    <name evidence="8" type="ORF">M421DRAFT_95216</name>
</gene>
<accession>A0A6A5RC65</accession>
<keyword evidence="9" id="KW-1185">Reference proteome</keyword>
<dbReference type="PANTHER" id="PTHR24305:SF96">
    <property type="entry name" value="CYTOCHROME P450 MONOOXYGENASE STCB-RELATED"/>
    <property type="match status" value="1"/>
</dbReference>
<proteinExistence type="inferred from homology"/>
<dbReference type="InterPro" id="IPR002401">
    <property type="entry name" value="Cyt_P450_E_grp-I"/>
</dbReference>
<evidence type="ECO:0000256" key="2">
    <source>
        <dbReference type="ARBA" id="ARBA00010617"/>
    </source>
</evidence>
<dbReference type="InterPro" id="IPR050121">
    <property type="entry name" value="Cytochrome_P450_monoxygenase"/>
</dbReference>
<keyword evidence="7" id="KW-0503">Monooxygenase</keyword>
<evidence type="ECO:0000256" key="7">
    <source>
        <dbReference type="RuleBase" id="RU000461"/>
    </source>
</evidence>
<evidence type="ECO:0000256" key="5">
    <source>
        <dbReference type="ARBA" id="ARBA00023004"/>
    </source>
</evidence>
<dbReference type="PANTHER" id="PTHR24305">
    <property type="entry name" value="CYTOCHROME P450"/>
    <property type="match status" value="1"/>
</dbReference>
<dbReference type="PRINTS" id="PR00385">
    <property type="entry name" value="P450"/>
</dbReference>
<evidence type="ECO:0000256" key="3">
    <source>
        <dbReference type="ARBA" id="ARBA00022723"/>
    </source>
</evidence>
<dbReference type="GO" id="GO:0005506">
    <property type="term" value="F:iron ion binding"/>
    <property type="evidence" value="ECO:0007669"/>
    <property type="project" value="InterPro"/>
</dbReference>
<organism evidence="8 9">
    <name type="scientific">Didymella exigua CBS 183.55</name>
    <dbReference type="NCBI Taxonomy" id="1150837"/>
    <lineage>
        <taxon>Eukaryota</taxon>
        <taxon>Fungi</taxon>
        <taxon>Dikarya</taxon>
        <taxon>Ascomycota</taxon>
        <taxon>Pezizomycotina</taxon>
        <taxon>Dothideomycetes</taxon>
        <taxon>Pleosporomycetidae</taxon>
        <taxon>Pleosporales</taxon>
        <taxon>Pleosporineae</taxon>
        <taxon>Didymellaceae</taxon>
        <taxon>Didymella</taxon>
    </lineage>
</organism>
<dbReference type="OrthoDB" id="1470350at2759"/>
<dbReference type="PROSITE" id="PS00086">
    <property type="entry name" value="CYTOCHROME_P450"/>
    <property type="match status" value="1"/>
</dbReference>
<dbReference type="InterPro" id="IPR036396">
    <property type="entry name" value="Cyt_P450_sf"/>
</dbReference>
<comment type="cofactor">
    <cofactor evidence="1 6">
        <name>heme</name>
        <dbReference type="ChEBI" id="CHEBI:30413"/>
    </cofactor>
</comment>
<comment type="similarity">
    <text evidence="2 7">Belongs to the cytochrome P450 family.</text>
</comment>